<dbReference type="GO" id="GO:0009245">
    <property type="term" value="P:lipid A biosynthetic process"/>
    <property type="evidence" value="ECO:0007669"/>
    <property type="project" value="InterPro"/>
</dbReference>
<dbReference type="Gene3D" id="3.30.1700.10">
    <property type="entry name" value="lpxc deacetylase, domain 2"/>
    <property type="match status" value="1"/>
</dbReference>
<dbReference type="InterPro" id="IPR013114">
    <property type="entry name" value="FabA_FabZ"/>
</dbReference>
<evidence type="ECO:0000256" key="2">
    <source>
        <dbReference type="ARBA" id="ARBA00022490"/>
    </source>
</evidence>
<feature type="region of interest" description="Disordered" evidence="4">
    <location>
        <begin position="124"/>
        <end position="145"/>
    </location>
</feature>
<dbReference type="GO" id="GO:0103117">
    <property type="term" value="F:UDP-3-O-acyl-N-acetylglucosamine deacetylase activity"/>
    <property type="evidence" value="ECO:0007669"/>
    <property type="project" value="InterPro"/>
</dbReference>
<dbReference type="PANTHER" id="PTHR30272">
    <property type="entry name" value="3-HYDROXYACYL-[ACYL-CARRIER-PROTEIN] DEHYDRATASE"/>
    <property type="match status" value="1"/>
</dbReference>
<sequence>MTADYSHRAIGTQYRSIRVCQEQFAKEVASARTFGFLHEVELLKAQGLIKGGSLENAVVYGTESILNEDLRFHDEVVRHLILDLLGDLTLLGKPLKGHVIAIKPGHTPNAKLTRKIRRLTWNNGQPYVSSSKTGSLRAPARQRSLSTSDTRVGRSLDINEISKILPHRYPFLLVDKILSLVEGERVVGIKNVTANEPYFAGHWPDNPVMPGVLVLEVMAQVAGLLMLDKARSGQYVYFAGIDKARFRKAVSPGDQLLVEIEAIRL</sequence>
<evidence type="ECO:0000256" key="4">
    <source>
        <dbReference type="SAM" id="MobiDB-lite"/>
    </source>
</evidence>
<dbReference type="SUPFAM" id="SSF54211">
    <property type="entry name" value="Ribosomal protein S5 domain 2-like"/>
    <property type="match status" value="1"/>
</dbReference>
<keyword evidence="2" id="KW-0963">Cytoplasm</keyword>
<dbReference type="InterPro" id="IPR011334">
    <property type="entry name" value="UDP-acyl_GlcNac_deAcase_C"/>
</dbReference>
<protein>
    <recommendedName>
        <fullName evidence="6">3-hydroxyacyl-[acyl-carrier-protein] dehydratase FabZ</fullName>
    </recommendedName>
</protein>
<feature type="compositionally biased region" description="Polar residues" evidence="4">
    <location>
        <begin position="124"/>
        <end position="134"/>
    </location>
</feature>
<comment type="caution">
    <text evidence="5">The sequence shown here is derived from an EMBL/GenBank/DDBJ whole genome shotgun (WGS) entry which is preliminary data.</text>
</comment>
<dbReference type="GO" id="GO:0016020">
    <property type="term" value="C:membrane"/>
    <property type="evidence" value="ECO:0007669"/>
    <property type="project" value="GOC"/>
</dbReference>
<name>X1UMR5_9ZZZZ</name>
<dbReference type="NCBIfam" id="NF000582">
    <property type="entry name" value="PRK00006.1"/>
    <property type="match status" value="1"/>
</dbReference>
<dbReference type="PANTHER" id="PTHR30272:SF1">
    <property type="entry name" value="3-HYDROXYACYL-[ACYL-CARRIER-PROTEIN] DEHYDRATASE"/>
    <property type="match status" value="1"/>
</dbReference>
<dbReference type="Pfam" id="PF03331">
    <property type="entry name" value="LpxC"/>
    <property type="match status" value="1"/>
</dbReference>
<dbReference type="SUPFAM" id="SSF54637">
    <property type="entry name" value="Thioesterase/thiol ester dehydrase-isomerase"/>
    <property type="match status" value="1"/>
</dbReference>
<dbReference type="InterPro" id="IPR004463">
    <property type="entry name" value="UDP-acyl_GlcNac_deAcase"/>
</dbReference>
<dbReference type="GO" id="GO:0016829">
    <property type="term" value="F:lyase activity"/>
    <property type="evidence" value="ECO:0007669"/>
    <property type="project" value="UniProtKB-KW"/>
</dbReference>
<proteinExistence type="predicted"/>
<dbReference type="InterPro" id="IPR029069">
    <property type="entry name" value="HotDog_dom_sf"/>
</dbReference>
<evidence type="ECO:0008006" key="6">
    <source>
        <dbReference type="Google" id="ProtNLM"/>
    </source>
</evidence>
<gene>
    <name evidence="5" type="ORF">S12H4_38614</name>
</gene>
<reference evidence="5" key="1">
    <citation type="journal article" date="2014" name="Front. Microbiol.">
        <title>High frequency of phylogenetically diverse reductive dehalogenase-homologous genes in deep subseafloor sedimentary metagenomes.</title>
        <authorList>
            <person name="Kawai M."/>
            <person name="Futagami T."/>
            <person name="Toyoda A."/>
            <person name="Takaki Y."/>
            <person name="Nishi S."/>
            <person name="Hori S."/>
            <person name="Arai W."/>
            <person name="Tsubouchi T."/>
            <person name="Morono Y."/>
            <person name="Uchiyama I."/>
            <person name="Ito T."/>
            <person name="Fujiyama A."/>
            <person name="Inagaki F."/>
            <person name="Takami H."/>
        </authorList>
    </citation>
    <scope>NUCLEOTIDE SEQUENCE</scope>
    <source>
        <strain evidence="5">Expedition CK06-06</strain>
    </source>
</reference>
<feature type="non-terminal residue" evidence="5">
    <location>
        <position position="265"/>
    </location>
</feature>
<evidence type="ECO:0000256" key="3">
    <source>
        <dbReference type="ARBA" id="ARBA00023239"/>
    </source>
</evidence>
<keyword evidence="3" id="KW-0456">Lyase</keyword>
<dbReference type="InterPro" id="IPR020568">
    <property type="entry name" value="Ribosomal_Su5_D2-typ_SF"/>
</dbReference>
<evidence type="ECO:0000256" key="1">
    <source>
        <dbReference type="ARBA" id="ARBA00004496"/>
    </source>
</evidence>
<dbReference type="FunFam" id="3.10.129.10:FF:000001">
    <property type="entry name" value="3-hydroxyacyl-[acyl-carrier-protein] dehydratase FabZ"/>
    <property type="match status" value="1"/>
</dbReference>
<evidence type="ECO:0000313" key="5">
    <source>
        <dbReference type="EMBL" id="GAI93629.1"/>
    </source>
</evidence>
<comment type="subcellular location">
    <subcellularLocation>
        <location evidence="1">Cytoplasm</location>
    </subcellularLocation>
</comment>
<dbReference type="EMBL" id="BARW01023259">
    <property type="protein sequence ID" value="GAI93629.1"/>
    <property type="molecule type" value="Genomic_DNA"/>
</dbReference>
<dbReference type="Pfam" id="PF07977">
    <property type="entry name" value="FabA"/>
    <property type="match status" value="1"/>
</dbReference>
<accession>X1UMR5</accession>
<dbReference type="CDD" id="cd01288">
    <property type="entry name" value="FabZ"/>
    <property type="match status" value="1"/>
</dbReference>
<organism evidence="5">
    <name type="scientific">marine sediment metagenome</name>
    <dbReference type="NCBI Taxonomy" id="412755"/>
    <lineage>
        <taxon>unclassified sequences</taxon>
        <taxon>metagenomes</taxon>
        <taxon>ecological metagenomes</taxon>
    </lineage>
</organism>
<dbReference type="GO" id="GO:0005737">
    <property type="term" value="C:cytoplasm"/>
    <property type="evidence" value="ECO:0007669"/>
    <property type="project" value="UniProtKB-SubCell"/>
</dbReference>
<dbReference type="AlphaFoldDB" id="X1UMR5"/>
<dbReference type="Gene3D" id="3.10.129.10">
    <property type="entry name" value="Hotdog Thioesterase"/>
    <property type="match status" value="1"/>
</dbReference>